<dbReference type="CDD" id="cd10807">
    <property type="entry name" value="YdjC_like_3"/>
    <property type="match status" value="1"/>
</dbReference>
<comment type="cofactor">
    <cofactor evidence="1">
        <name>Mg(2+)</name>
        <dbReference type="ChEBI" id="CHEBI:18420"/>
    </cofactor>
</comment>
<dbReference type="RefSeq" id="WP_115694594.1">
    <property type="nucleotide sequence ID" value="NZ_CP031417.1"/>
</dbReference>
<keyword evidence="5" id="KW-0119">Carbohydrate metabolism</keyword>
<evidence type="ECO:0000313" key="7">
    <source>
        <dbReference type="Proteomes" id="UP000254889"/>
    </source>
</evidence>
<dbReference type="KEGG" id="ptaw:DW352_24855"/>
<evidence type="ECO:0000256" key="1">
    <source>
        <dbReference type="ARBA" id="ARBA00001946"/>
    </source>
</evidence>
<dbReference type="Gene3D" id="3.20.20.370">
    <property type="entry name" value="Glycoside hydrolase/deacetylase"/>
    <property type="match status" value="1"/>
</dbReference>
<dbReference type="EMBL" id="CP031417">
    <property type="protein sequence ID" value="AXK84215.1"/>
    <property type="molecule type" value="Genomic_DNA"/>
</dbReference>
<dbReference type="OrthoDB" id="9774177at2"/>
<name>A0A346A4W8_9HYPH</name>
<dbReference type="GO" id="GO:0046872">
    <property type="term" value="F:metal ion binding"/>
    <property type="evidence" value="ECO:0007669"/>
    <property type="project" value="UniProtKB-KW"/>
</dbReference>
<dbReference type="InterPro" id="IPR011330">
    <property type="entry name" value="Glyco_hydro/deAcase_b/a-brl"/>
</dbReference>
<sequence length="272" mass="29390">MAPGVNDAIRQLILNGRLNATSVMMPAAYIGADEVDALEMLNAGTTRAAIGLHVTLTAPFKPMSNGFAPLRGGAFPPINDMMRLAMTRRLDIELLTIEIATQLQAFLSAFGHMPDFVDGHQHVHLLPQVRNAFLRVVSEIAPNAWVRQCGRVRAGRALHDPKSLVLDVLSLGFKSQAARHGLTTNPAFAGAYAFTPKARFSRIFPRFLRGLPDGGLIMCHPGFVDSALQSLDPVTTLREHEFAFFNSDAFLHVLAESGVTLAQPSGEARGAA</sequence>
<keyword evidence="4" id="KW-0460">Magnesium</keyword>
<dbReference type="GO" id="GO:0005975">
    <property type="term" value="P:carbohydrate metabolic process"/>
    <property type="evidence" value="ECO:0007669"/>
    <property type="project" value="InterPro"/>
</dbReference>
<dbReference type="Proteomes" id="UP000254889">
    <property type="component" value="Chromosome"/>
</dbReference>
<evidence type="ECO:0000313" key="6">
    <source>
        <dbReference type="EMBL" id="AXK84215.1"/>
    </source>
</evidence>
<evidence type="ECO:0000256" key="4">
    <source>
        <dbReference type="ARBA" id="ARBA00022842"/>
    </source>
</evidence>
<accession>A0A346A4W8</accession>
<proteinExistence type="predicted"/>
<dbReference type="PANTHER" id="PTHR31609">
    <property type="entry name" value="YDJC DEACETYLASE FAMILY MEMBER"/>
    <property type="match status" value="1"/>
</dbReference>
<protein>
    <submittedName>
        <fullName evidence="6">ChbG/HpnK family deacetylase</fullName>
    </submittedName>
</protein>
<dbReference type="InterPro" id="IPR006879">
    <property type="entry name" value="YdjC-like"/>
</dbReference>
<evidence type="ECO:0000256" key="3">
    <source>
        <dbReference type="ARBA" id="ARBA00022801"/>
    </source>
</evidence>
<keyword evidence="2" id="KW-0479">Metal-binding</keyword>
<dbReference type="PANTHER" id="PTHR31609:SF1">
    <property type="entry name" value="CARBOHYDRATE DEACETYLASE"/>
    <property type="match status" value="1"/>
</dbReference>
<evidence type="ECO:0000256" key="5">
    <source>
        <dbReference type="ARBA" id="ARBA00023277"/>
    </source>
</evidence>
<organism evidence="6 7">
    <name type="scientific">Pseudolabrys taiwanensis</name>
    <dbReference type="NCBI Taxonomy" id="331696"/>
    <lineage>
        <taxon>Bacteria</taxon>
        <taxon>Pseudomonadati</taxon>
        <taxon>Pseudomonadota</taxon>
        <taxon>Alphaproteobacteria</taxon>
        <taxon>Hyphomicrobiales</taxon>
        <taxon>Xanthobacteraceae</taxon>
        <taxon>Pseudolabrys</taxon>
    </lineage>
</organism>
<dbReference type="GO" id="GO:0016787">
    <property type="term" value="F:hydrolase activity"/>
    <property type="evidence" value="ECO:0007669"/>
    <property type="project" value="UniProtKB-KW"/>
</dbReference>
<dbReference type="Pfam" id="PF04794">
    <property type="entry name" value="YdjC"/>
    <property type="match status" value="1"/>
</dbReference>
<reference evidence="6 7" key="1">
    <citation type="submission" date="2018-07" db="EMBL/GenBank/DDBJ databases">
        <authorList>
            <person name="Quirk P.G."/>
            <person name="Krulwich T.A."/>
        </authorList>
    </citation>
    <scope>NUCLEOTIDE SEQUENCE [LARGE SCALE GENOMIC DNA]</scope>
    <source>
        <strain evidence="6 7">CC-BB4</strain>
    </source>
</reference>
<keyword evidence="7" id="KW-1185">Reference proteome</keyword>
<gene>
    <name evidence="6" type="ORF">DW352_24855</name>
</gene>
<dbReference type="AlphaFoldDB" id="A0A346A4W8"/>
<dbReference type="GO" id="GO:0019213">
    <property type="term" value="F:deacetylase activity"/>
    <property type="evidence" value="ECO:0007669"/>
    <property type="project" value="TreeGrafter"/>
</dbReference>
<dbReference type="SUPFAM" id="SSF88713">
    <property type="entry name" value="Glycoside hydrolase/deacetylase"/>
    <property type="match status" value="1"/>
</dbReference>
<keyword evidence="3" id="KW-0378">Hydrolase</keyword>
<evidence type="ECO:0000256" key="2">
    <source>
        <dbReference type="ARBA" id="ARBA00022723"/>
    </source>
</evidence>